<keyword evidence="3" id="KW-0597">Phosphoprotein</keyword>
<accession>A0A2U1B383</accession>
<dbReference type="OrthoDB" id="9757990at2"/>
<comment type="catalytic activity">
    <reaction evidence="1">
        <text>ATP + protein L-histidine = ADP + protein N-phospho-L-histidine.</text>
        <dbReference type="EC" id="2.7.13.3"/>
    </reaction>
</comment>
<dbReference type="EMBL" id="QEKI01000002">
    <property type="protein sequence ID" value="PVY43144.1"/>
    <property type="molecule type" value="Genomic_DNA"/>
</dbReference>
<dbReference type="SUPFAM" id="SSF55874">
    <property type="entry name" value="ATPase domain of HSP90 chaperone/DNA topoisomerase II/histidine kinase"/>
    <property type="match status" value="1"/>
</dbReference>
<evidence type="ECO:0000313" key="10">
    <source>
        <dbReference type="Proteomes" id="UP000245466"/>
    </source>
</evidence>
<dbReference type="Gene3D" id="3.30.450.20">
    <property type="entry name" value="PAS domain"/>
    <property type="match status" value="1"/>
</dbReference>
<evidence type="ECO:0000313" key="9">
    <source>
        <dbReference type="EMBL" id="PVY43144.1"/>
    </source>
</evidence>
<gene>
    <name evidence="9" type="ORF">C8E01_102321</name>
</gene>
<dbReference type="PROSITE" id="PS50113">
    <property type="entry name" value="PAC"/>
    <property type="match status" value="1"/>
</dbReference>
<dbReference type="AlphaFoldDB" id="A0A2U1B383"/>
<dbReference type="Gene3D" id="3.30.565.10">
    <property type="entry name" value="Histidine kinase-like ATPase, C-terminal domain"/>
    <property type="match status" value="1"/>
</dbReference>
<dbReference type="Proteomes" id="UP000245466">
    <property type="component" value="Unassembled WGS sequence"/>
</dbReference>
<evidence type="ECO:0000256" key="2">
    <source>
        <dbReference type="ARBA" id="ARBA00012438"/>
    </source>
</evidence>
<dbReference type="SUPFAM" id="SSF47384">
    <property type="entry name" value="Homodimeric domain of signal transducing histidine kinase"/>
    <property type="match status" value="1"/>
</dbReference>
<organism evidence="9 10">
    <name type="scientific">Pontibacter virosus</name>
    <dbReference type="NCBI Taxonomy" id="1765052"/>
    <lineage>
        <taxon>Bacteria</taxon>
        <taxon>Pseudomonadati</taxon>
        <taxon>Bacteroidota</taxon>
        <taxon>Cytophagia</taxon>
        <taxon>Cytophagales</taxon>
        <taxon>Hymenobacteraceae</taxon>
        <taxon>Pontibacter</taxon>
    </lineage>
</organism>
<dbReference type="Pfam" id="PF08447">
    <property type="entry name" value="PAS_3"/>
    <property type="match status" value="1"/>
</dbReference>
<dbReference type="InterPro" id="IPR013655">
    <property type="entry name" value="PAS_fold_3"/>
</dbReference>
<keyword evidence="10" id="KW-1185">Reference proteome</keyword>
<feature type="domain" description="PAC" evidence="8">
    <location>
        <begin position="82"/>
        <end position="133"/>
    </location>
</feature>
<evidence type="ECO:0000256" key="3">
    <source>
        <dbReference type="ARBA" id="ARBA00022553"/>
    </source>
</evidence>
<dbReference type="InterPro" id="IPR000014">
    <property type="entry name" value="PAS"/>
</dbReference>
<feature type="domain" description="PAS" evidence="7">
    <location>
        <begin position="6"/>
        <end position="79"/>
    </location>
</feature>
<dbReference type="RefSeq" id="WP_116542174.1">
    <property type="nucleotide sequence ID" value="NZ_QEKI01000002.1"/>
</dbReference>
<dbReference type="EC" id="2.7.13.3" evidence="2"/>
<dbReference type="InterPro" id="IPR036890">
    <property type="entry name" value="HATPase_C_sf"/>
</dbReference>
<dbReference type="Gene3D" id="1.10.287.130">
    <property type="match status" value="1"/>
</dbReference>
<reference evidence="9 10" key="1">
    <citation type="submission" date="2018-04" db="EMBL/GenBank/DDBJ databases">
        <title>Genomic Encyclopedia of Type Strains, Phase IV (KMG-IV): sequencing the most valuable type-strain genomes for metagenomic binning, comparative biology and taxonomic classification.</title>
        <authorList>
            <person name="Goeker M."/>
        </authorList>
    </citation>
    <scope>NUCLEOTIDE SEQUENCE [LARGE SCALE GENOMIC DNA]</scope>
    <source>
        <strain evidence="9 10">DSM 100231</strain>
    </source>
</reference>
<dbReference type="CDD" id="cd00075">
    <property type="entry name" value="HATPase"/>
    <property type="match status" value="1"/>
</dbReference>
<dbReference type="InterPro" id="IPR000700">
    <property type="entry name" value="PAS-assoc_C"/>
</dbReference>
<proteinExistence type="predicted"/>
<evidence type="ECO:0000259" key="7">
    <source>
        <dbReference type="PROSITE" id="PS50112"/>
    </source>
</evidence>
<dbReference type="FunFam" id="3.30.565.10:FF:000006">
    <property type="entry name" value="Sensor histidine kinase WalK"/>
    <property type="match status" value="1"/>
</dbReference>
<dbReference type="InterPro" id="IPR036097">
    <property type="entry name" value="HisK_dim/P_sf"/>
</dbReference>
<evidence type="ECO:0000256" key="4">
    <source>
        <dbReference type="ARBA" id="ARBA00022679"/>
    </source>
</evidence>
<evidence type="ECO:0000259" key="8">
    <source>
        <dbReference type="PROSITE" id="PS50113"/>
    </source>
</evidence>
<evidence type="ECO:0000259" key="6">
    <source>
        <dbReference type="PROSITE" id="PS50109"/>
    </source>
</evidence>
<protein>
    <recommendedName>
        <fullName evidence="2">histidine kinase</fullName>
        <ecNumber evidence="2">2.7.13.3</ecNumber>
    </recommendedName>
</protein>
<dbReference type="NCBIfam" id="TIGR00229">
    <property type="entry name" value="sensory_box"/>
    <property type="match status" value="1"/>
</dbReference>
<dbReference type="PANTHER" id="PTHR43304:SF1">
    <property type="entry name" value="PAC DOMAIN-CONTAINING PROTEIN"/>
    <property type="match status" value="1"/>
</dbReference>
<dbReference type="Pfam" id="PF02518">
    <property type="entry name" value="HATPase_c"/>
    <property type="match status" value="1"/>
</dbReference>
<dbReference type="PANTHER" id="PTHR43304">
    <property type="entry name" value="PHYTOCHROME-LIKE PROTEIN CPH1"/>
    <property type="match status" value="1"/>
</dbReference>
<dbReference type="GO" id="GO:0000155">
    <property type="term" value="F:phosphorelay sensor kinase activity"/>
    <property type="evidence" value="ECO:0007669"/>
    <property type="project" value="InterPro"/>
</dbReference>
<dbReference type="SUPFAM" id="SSF55785">
    <property type="entry name" value="PYP-like sensor domain (PAS domain)"/>
    <property type="match status" value="1"/>
</dbReference>
<evidence type="ECO:0000256" key="1">
    <source>
        <dbReference type="ARBA" id="ARBA00000085"/>
    </source>
</evidence>
<dbReference type="PROSITE" id="PS50109">
    <property type="entry name" value="HIS_KIN"/>
    <property type="match status" value="1"/>
</dbReference>
<dbReference type="PRINTS" id="PR00344">
    <property type="entry name" value="BCTRLSENSOR"/>
</dbReference>
<dbReference type="CDD" id="cd00130">
    <property type="entry name" value="PAS"/>
    <property type="match status" value="1"/>
</dbReference>
<dbReference type="InterPro" id="IPR003594">
    <property type="entry name" value="HATPase_dom"/>
</dbReference>
<name>A0A2U1B383_9BACT</name>
<sequence>MNEKSKNDILREHIRRTKKIAFSYDVESASFTYLNNAFNQVCKQTRESVLADPLIILEAVHPDDRDYLVGEYRELLRGVLKEDVEFRIRQPDGSTRWLLLDPQFITDKQGRKYVTGIVEDITLVKDNIETLQKYAAKKNAVLEILSHDLAGPLANIKALADVLSELTKHLEMEEVDKVIRIIRASSEQNILLIRDFVKQEFLESSKVDLFKRRLDLVVKVKEVMEQYKDGEHLIQKEIRFTSSSDKIFVWFDDIKLMQVINNLFSNAIKFTPDNGTISLDLSEQEKSVLITIRDNGIGIPRKYHAQLFKKFSPARREGLRGEPSTGLGMSIIKTIVEWHGGSIWFESEEGAGTTFYIELPKE</sequence>
<keyword evidence="5 9" id="KW-0418">Kinase</keyword>
<feature type="domain" description="Histidine kinase" evidence="6">
    <location>
        <begin position="144"/>
        <end position="362"/>
    </location>
</feature>
<dbReference type="InterPro" id="IPR004358">
    <property type="entry name" value="Sig_transdc_His_kin-like_C"/>
</dbReference>
<dbReference type="SMART" id="SM00387">
    <property type="entry name" value="HATPase_c"/>
    <property type="match status" value="1"/>
</dbReference>
<comment type="caution">
    <text evidence="9">The sequence shown here is derived from an EMBL/GenBank/DDBJ whole genome shotgun (WGS) entry which is preliminary data.</text>
</comment>
<dbReference type="InterPro" id="IPR035965">
    <property type="entry name" value="PAS-like_dom_sf"/>
</dbReference>
<dbReference type="InterPro" id="IPR052162">
    <property type="entry name" value="Sensor_kinase/Photoreceptor"/>
</dbReference>
<evidence type="ECO:0000256" key="5">
    <source>
        <dbReference type="ARBA" id="ARBA00022777"/>
    </source>
</evidence>
<dbReference type="PROSITE" id="PS50112">
    <property type="entry name" value="PAS"/>
    <property type="match status" value="1"/>
</dbReference>
<keyword evidence="4" id="KW-0808">Transferase</keyword>
<dbReference type="InterPro" id="IPR005467">
    <property type="entry name" value="His_kinase_dom"/>
</dbReference>